<name>A0A4R4SGJ2_9ACTN</name>
<dbReference type="InterPro" id="IPR036457">
    <property type="entry name" value="PPM-type-like_dom_sf"/>
</dbReference>
<feature type="transmembrane region" description="Helical" evidence="2">
    <location>
        <begin position="84"/>
        <end position="114"/>
    </location>
</feature>
<proteinExistence type="predicted"/>
<dbReference type="PANTHER" id="PTHR43156">
    <property type="entry name" value="STAGE II SPORULATION PROTEIN E-RELATED"/>
    <property type="match status" value="1"/>
</dbReference>
<dbReference type="Pfam" id="PF07228">
    <property type="entry name" value="SpoIIE"/>
    <property type="match status" value="1"/>
</dbReference>
<feature type="transmembrane region" description="Helical" evidence="2">
    <location>
        <begin position="126"/>
        <end position="145"/>
    </location>
</feature>
<evidence type="ECO:0000313" key="4">
    <source>
        <dbReference type="EMBL" id="TDC62520.1"/>
    </source>
</evidence>
<dbReference type="AlphaFoldDB" id="A0A4R4SGJ2"/>
<dbReference type="OrthoDB" id="4324833at2"/>
<sequence>MPPILAHRAGAAAVRGRPAPRIVEGVKPDEPGSSRWRGRSLLAAEPALRLGRWDVSWLLPTVLLAGIALADWNSSGEFRVVTWLAAVPIVASAVGGMLTTVIFALLAPTAFILLDLSWEHAEQMGAGDFLLVVAGGALAVLSRWLRGRAYHHLLSVENAAEATRLAVLRPIPPETDGLRSASAYLAADSAAQVGGDFFDVQPSPYGPRVLLGDVQGKGTGAVDAAAALLSTFREAGYHEPLLATVAARLEDRLRRENEYVAGFGEREERFATAVLVGFPAMDTGWVELVNFGHAGPLVVGPAGVRQLPEGSGTPLGLTAMSTPGDGEEPPVELPPVLRVSFDGVETLLLVTDGVTEARDRAGEFLPLADHLAGRVGEACASPERLVALVERAVRGHTG</sequence>
<accession>A0A4R4SGJ2</accession>
<dbReference type="EMBL" id="SMKI01000637">
    <property type="protein sequence ID" value="TDC62520.1"/>
    <property type="molecule type" value="Genomic_DNA"/>
</dbReference>
<dbReference type="InterPro" id="IPR052016">
    <property type="entry name" value="Bact_Sigma-Reg"/>
</dbReference>
<evidence type="ECO:0000313" key="5">
    <source>
        <dbReference type="Proteomes" id="UP000295345"/>
    </source>
</evidence>
<evidence type="ECO:0000259" key="3">
    <source>
        <dbReference type="SMART" id="SM00331"/>
    </source>
</evidence>
<dbReference type="InterPro" id="IPR001932">
    <property type="entry name" value="PPM-type_phosphatase-like_dom"/>
</dbReference>
<dbReference type="PANTHER" id="PTHR43156:SF2">
    <property type="entry name" value="STAGE II SPORULATION PROTEIN E"/>
    <property type="match status" value="1"/>
</dbReference>
<keyword evidence="1" id="KW-0378">Hydrolase</keyword>
<feature type="domain" description="PPM-type phosphatase" evidence="3">
    <location>
        <begin position="178"/>
        <end position="397"/>
    </location>
</feature>
<dbReference type="Gene3D" id="3.60.40.10">
    <property type="entry name" value="PPM-type phosphatase domain"/>
    <property type="match status" value="1"/>
</dbReference>
<dbReference type="Proteomes" id="UP000295345">
    <property type="component" value="Unassembled WGS sequence"/>
</dbReference>
<keyword evidence="5" id="KW-1185">Reference proteome</keyword>
<dbReference type="GO" id="GO:0016791">
    <property type="term" value="F:phosphatase activity"/>
    <property type="evidence" value="ECO:0007669"/>
    <property type="project" value="TreeGrafter"/>
</dbReference>
<dbReference type="RefSeq" id="WP_132822015.1">
    <property type="nucleotide sequence ID" value="NZ_SMKI01000637.1"/>
</dbReference>
<dbReference type="SMART" id="SM00331">
    <property type="entry name" value="PP2C_SIG"/>
    <property type="match status" value="1"/>
</dbReference>
<comment type="caution">
    <text evidence="4">The sequence shown here is derived from an EMBL/GenBank/DDBJ whole genome shotgun (WGS) entry which is preliminary data.</text>
</comment>
<gene>
    <name evidence="4" type="ORF">E1283_33930</name>
</gene>
<keyword evidence="2" id="KW-0472">Membrane</keyword>
<reference evidence="4 5" key="1">
    <citation type="submission" date="2019-03" db="EMBL/GenBank/DDBJ databases">
        <title>Draft genome sequences of novel Actinobacteria.</title>
        <authorList>
            <person name="Sahin N."/>
            <person name="Ay H."/>
            <person name="Saygin H."/>
        </authorList>
    </citation>
    <scope>NUCLEOTIDE SEQUENCE [LARGE SCALE GENOMIC DNA]</scope>
    <source>
        <strain evidence="4 5">DSM 41900</strain>
    </source>
</reference>
<organism evidence="4 5">
    <name type="scientific">Streptomyces hainanensis</name>
    <dbReference type="NCBI Taxonomy" id="402648"/>
    <lineage>
        <taxon>Bacteria</taxon>
        <taxon>Bacillati</taxon>
        <taxon>Actinomycetota</taxon>
        <taxon>Actinomycetes</taxon>
        <taxon>Kitasatosporales</taxon>
        <taxon>Streptomycetaceae</taxon>
        <taxon>Streptomyces</taxon>
    </lineage>
</organism>
<evidence type="ECO:0000256" key="2">
    <source>
        <dbReference type="SAM" id="Phobius"/>
    </source>
</evidence>
<protein>
    <submittedName>
        <fullName evidence="4">Serine/threonine-protein phosphatase</fullName>
    </submittedName>
</protein>
<keyword evidence="2" id="KW-1133">Transmembrane helix</keyword>
<feature type="non-terminal residue" evidence="4">
    <location>
        <position position="398"/>
    </location>
</feature>
<evidence type="ECO:0000256" key="1">
    <source>
        <dbReference type="ARBA" id="ARBA00022801"/>
    </source>
</evidence>
<keyword evidence="2" id="KW-0812">Transmembrane</keyword>